<evidence type="ECO:0000313" key="6">
    <source>
        <dbReference type="EMBL" id="TYA14627.1"/>
    </source>
</evidence>
<dbReference type="PANTHER" id="PTHR30419">
    <property type="entry name" value="HTH-TYPE TRANSCRIPTIONAL REGULATOR YBHD"/>
    <property type="match status" value="1"/>
</dbReference>
<evidence type="ECO:0000259" key="5">
    <source>
        <dbReference type="PROSITE" id="PS50931"/>
    </source>
</evidence>
<dbReference type="CDD" id="cd05466">
    <property type="entry name" value="PBP2_LTTR_substrate"/>
    <property type="match status" value="1"/>
</dbReference>
<dbReference type="GO" id="GO:0003677">
    <property type="term" value="F:DNA binding"/>
    <property type="evidence" value="ECO:0007669"/>
    <property type="project" value="UniProtKB-KW"/>
</dbReference>
<protein>
    <submittedName>
        <fullName evidence="6">LysR family transcriptional regulator</fullName>
    </submittedName>
</protein>
<comment type="similarity">
    <text evidence="1">Belongs to the LysR transcriptional regulatory family.</text>
</comment>
<evidence type="ECO:0000256" key="1">
    <source>
        <dbReference type="ARBA" id="ARBA00009437"/>
    </source>
</evidence>
<feature type="domain" description="HTH lysR-type" evidence="5">
    <location>
        <begin position="1"/>
        <end position="60"/>
    </location>
</feature>
<dbReference type="SUPFAM" id="SSF53850">
    <property type="entry name" value="Periplasmic binding protein-like II"/>
    <property type="match status" value="1"/>
</dbReference>
<keyword evidence="7" id="KW-1185">Reference proteome</keyword>
<dbReference type="OrthoDB" id="9803735at2"/>
<dbReference type="PROSITE" id="PS50931">
    <property type="entry name" value="HTH_LYSR"/>
    <property type="match status" value="1"/>
</dbReference>
<organism evidence="6 7">
    <name type="scientific">Paenibacillus faecis</name>
    <dbReference type="NCBI Taxonomy" id="862114"/>
    <lineage>
        <taxon>Bacteria</taxon>
        <taxon>Bacillati</taxon>
        <taxon>Bacillota</taxon>
        <taxon>Bacilli</taxon>
        <taxon>Bacillales</taxon>
        <taxon>Paenibacillaceae</taxon>
        <taxon>Paenibacillus</taxon>
    </lineage>
</organism>
<evidence type="ECO:0000256" key="4">
    <source>
        <dbReference type="ARBA" id="ARBA00023163"/>
    </source>
</evidence>
<reference evidence="6 7" key="1">
    <citation type="submission" date="2019-08" db="EMBL/GenBank/DDBJ databases">
        <title>Genome sequencing of Paenibacillus faecis DSM 23593(T).</title>
        <authorList>
            <person name="Kook J.-K."/>
            <person name="Park S.-N."/>
            <person name="Lim Y.K."/>
        </authorList>
    </citation>
    <scope>NUCLEOTIDE SEQUENCE [LARGE SCALE GENOMIC DNA]</scope>
    <source>
        <strain evidence="6 7">DSM 23593</strain>
    </source>
</reference>
<dbReference type="Gene3D" id="3.40.190.290">
    <property type="match status" value="1"/>
</dbReference>
<comment type="caution">
    <text evidence="6">The sequence shown here is derived from an EMBL/GenBank/DDBJ whole genome shotgun (WGS) entry which is preliminary data.</text>
</comment>
<dbReference type="InterPro" id="IPR005119">
    <property type="entry name" value="LysR_subst-bd"/>
</dbReference>
<keyword evidence="4" id="KW-0804">Transcription</keyword>
<name>A0A5D0D0H8_9BACL</name>
<dbReference type="InterPro" id="IPR036388">
    <property type="entry name" value="WH-like_DNA-bd_sf"/>
</dbReference>
<accession>A0A5D0D0H8</accession>
<dbReference type="Pfam" id="PF00126">
    <property type="entry name" value="HTH_1"/>
    <property type="match status" value="1"/>
</dbReference>
<sequence>MDIKHLEYFIEIVNSSCNLSIAAKNLCVSQPSLSLLIRNFEEEENVHLFERYKGRLQNLTPAGERFFENAKILVQNYQNMLAELREDSFQFKGKIVIGIPPLILGIVFADLLSEMLTTNPDIKFEIIEAGAYELRRMLTLKELDFAILLQPTNIDPSTMNEHLLQEDELTAFMSSSHPLAQNEKMYWNQLNDEHLAIFNSTFMIHHKLLEQFKKENIQPRISIMSASWDFLLQVTKHSKFITILPSPVRDFFNISDIIEVPFHHPITWKVILCQPKKDRYSHVERHVKKIIIEHFGKNGDHGFMSL</sequence>
<dbReference type="PANTHER" id="PTHR30419:SF8">
    <property type="entry name" value="NITROGEN ASSIMILATION TRANSCRIPTIONAL ACTIVATOR-RELATED"/>
    <property type="match status" value="1"/>
</dbReference>
<evidence type="ECO:0000313" key="7">
    <source>
        <dbReference type="Proteomes" id="UP000325218"/>
    </source>
</evidence>
<dbReference type="Gene3D" id="1.10.10.10">
    <property type="entry name" value="Winged helix-like DNA-binding domain superfamily/Winged helix DNA-binding domain"/>
    <property type="match status" value="1"/>
</dbReference>
<dbReference type="GO" id="GO:0003700">
    <property type="term" value="F:DNA-binding transcription factor activity"/>
    <property type="evidence" value="ECO:0007669"/>
    <property type="project" value="InterPro"/>
</dbReference>
<keyword evidence="3" id="KW-0238">DNA-binding</keyword>
<dbReference type="InterPro" id="IPR036390">
    <property type="entry name" value="WH_DNA-bd_sf"/>
</dbReference>
<evidence type="ECO:0000256" key="2">
    <source>
        <dbReference type="ARBA" id="ARBA00023015"/>
    </source>
</evidence>
<dbReference type="SUPFAM" id="SSF46785">
    <property type="entry name" value="Winged helix' DNA-binding domain"/>
    <property type="match status" value="1"/>
</dbReference>
<evidence type="ECO:0000256" key="3">
    <source>
        <dbReference type="ARBA" id="ARBA00023125"/>
    </source>
</evidence>
<dbReference type="InterPro" id="IPR000847">
    <property type="entry name" value="LysR_HTH_N"/>
</dbReference>
<dbReference type="EMBL" id="VSDO01000001">
    <property type="protein sequence ID" value="TYA14627.1"/>
    <property type="molecule type" value="Genomic_DNA"/>
</dbReference>
<dbReference type="Pfam" id="PF03466">
    <property type="entry name" value="LysR_substrate"/>
    <property type="match status" value="1"/>
</dbReference>
<dbReference type="RefSeq" id="WP_148450221.1">
    <property type="nucleotide sequence ID" value="NZ_VSDO01000001.1"/>
</dbReference>
<dbReference type="GO" id="GO:0005829">
    <property type="term" value="C:cytosol"/>
    <property type="evidence" value="ECO:0007669"/>
    <property type="project" value="TreeGrafter"/>
</dbReference>
<dbReference type="AlphaFoldDB" id="A0A5D0D0H8"/>
<proteinExistence type="inferred from homology"/>
<dbReference type="Proteomes" id="UP000325218">
    <property type="component" value="Unassembled WGS sequence"/>
</dbReference>
<gene>
    <name evidence="6" type="ORF">FRY98_02800</name>
</gene>
<keyword evidence="2" id="KW-0805">Transcription regulation</keyword>
<dbReference type="InterPro" id="IPR050950">
    <property type="entry name" value="HTH-type_LysR_regulators"/>
</dbReference>